<reference evidence="2 5" key="1">
    <citation type="submission" date="2018-11" db="EMBL/GenBank/DDBJ databases">
        <title>Genomic analysis of Haloarcula hispanica CBA1121.</title>
        <authorList>
            <person name="Kim Y.B."/>
            <person name="Roh S.W."/>
        </authorList>
    </citation>
    <scope>NUCLEOTIDE SEQUENCE [LARGE SCALE GENOMIC DNA]</scope>
    <source>
        <strain evidence="2 5">CBA1121</strain>
    </source>
</reference>
<dbReference type="AlphaFoldDB" id="A0A482SXC7"/>
<feature type="transmembrane region" description="Helical" evidence="1">
    <location>
        <begin position="12"/>
        <end position="33"/>
    </location>
</feature>
<dbReference type="Proteomes" id="UP000293535">
    <property type="component" value="Unassembled WGS sequence"/>
</dbReference>
<evidence type="ECO:0000313" key="3">
    <source>
        <dbReference type="EMBL" id="RYJ07974.1"/>
    </source>
</evidence>
<gene>
    <name evidence="2" type="ORF">EGO51_17505</name>
    <name evidence="3" type="ORF">ELS20_16865</name>
</gene>
<dbReference type="InterPro" id="IPR058357">
    <property type="entry name" value="DUF8044"/>
</dbReference>
<feature type="transmembrane region" description="Helical" evidence="1">
    <location>
        <begin position="39"/>
        <end position="57"/>
    </location>
</feature>
<reference evidence="3 4" key="2">
    <citation type="submission" date="2018-12" db="EMBL/GenBank/DDBJ databases">
        <title>Draft genome sequence of Haloarcula hispinica strain 18.1, an halophilic archaeon isolated from Chott El Jerid of Southern Tunisia.</title>
        <authorList>
            <person name="Najjari A."/>
            <person name="Ben Dhia O."/>
            <person name="Ferjani R."/>
            <person name="Mahjoubi M."/>
            <person name="Sghaier H."/>
            <person name="Elshahed M."/>
            <person name="Ouzari H.I."/>
            <person name="Cherid A."/>
            <person name="Youssef N."/>
        </authorList>
    </citation>
    <scope>NUCLEOTIDE SEQUENCE [LARGE SCALE GENOMIC DNA]</scope>
    <source>
        <strain evidence="3 4">18.1</strain>
    </source>
</reference>
<comment type="caution">
    <text evidence="3">The sequence shown here is derived from an EMBL/GenBank/DDBJ whole genome shotgun (WGS) entry which is preliminary data.</text>
</comment>
<organism evidence="3 4">
    <name type="scientific">Haloarcula hispanica</name>
    <dbReference type="NCBI Taxonomy" id="51589"/>
    <lineage>
        <taxon>Archaea</taxon>
        <taxon>Methanobacteriati</taxon>
        <taxon>Methanobacteriota</taxon>
        <taxon>Stenosarchaea group</taxon>
        <taxon>Halobacteria</taxon>
        <taxon>Halobacteriales</taxon>
        <taxon>Haloarculaceae</taxon>
        <taxon>Haloarcula</taxon>
    </lineage>
</organism>
<evidence type="ECO:0000256" key="1">
    <source>
        <dbReference type="SAM" id="Phobius"/>
    </source>
</evidence>
<dbReference type="EMBL" id="RQWK01000002">
    <property type="protein sequence ID" value="KAA9405122.1"/>
    <property type="molecule type" value="Genomic_DNA"/>
</dbReference>
<name>A0A482SXC7_HALHI</name>
<dbReference type="EMBL" id="RZIG01000004">
    <property type="protein sequence ID" value="RYJ07974.1"/>
    <property type="molecule type" value="Genomic_DNA"/>
</dbReference>
<keyword evidence="1" id="KW-1133">Transmembrane helix</keyword>
<protein>
    <submittedName>
        <fullName evidence="3">Uncharacterized protein</fullName>
    </submittedName>
</protein>
<evidence type="ECO:0000313" key="5">
    <source>
        <dbReference type="Proteomes" id="UP000326244"/>
    </source>
</evidence>
<dbReference type="Pfam" id="PF26161">
    <property type="entry name" value="DUF8044"/>
    <property type="match status" value="1"/>
</dbReference>
<accession>A0A482SXC7</accession>
<evidence type="ECO:0000313" key="4">
    <source>
        <dbReference type="Proteomes" id="UP000293535"/>
    </source>
</evidence>
<sequence>MSMSKPSQSRFQWFLVSFVTLGTLSLVTIWVVGITGLRVYLVGLFLILLVTSEVFPPLADGQWWRRLQVAKLVGWLITLSLLFERVIEVV</sequence>
<keyword evidence="1" id="KW-0472">Membrane</keyword>
<proteinExistence type="predicted"/>
<evidence type="ECO:0000313" key="2">
    <source>
        <dbReference type="EMBL" id="KAA9405122.1"/>
    </source>
</evidence>
<keyword evidence="1" id="KW-0812">Transmembrane</keyword>
<dbReference type="Proteomes" id="UP000326244">
    <property type="component" value="Unassembled WGS sequence"/>
</dbReference>